<feature type="domain" description="MOSC" evidence="3">
    <location>
        <begin position="201"/>
        <end position="375"/>
    </location>
</feature>
<feature type="signal peptide" evidence="2">
    <location>
        <begin position="1"/>
        <end position="20"/>
    </location>
</feature>
<gene>
    <name evidence="4" type="ORF">P175DRAFT_0501263</name>
</gene>
<dbReference type="PROSITE" id="PS51340">
    <property type="entry name" value="MOSC"/>
    <property type="match status" value="1"/>
</dbReference>
<sequence length="387" mass="42582">MPSLLATGIILLLLAIPAWAILTQTTSNPSSTIQRLLRKPGILAANTPQVRDTSEVVALHVYPIKSCRGLALPRTKLCKSGLELDRRWMVVDAETHVFLTIRQIAEMTLITTALSEDGEWLVISVPSSSATATASATAPATVKKEITIPAHPSPTWLENNTTLSSRIKIWDTVTDGYVYGAEVNSVLSAFLARDVALVYKGPAPRILQGNGAPRVLGRTQSTNFPDVHPVLIASEASVGELNARLAAQGEEPVGIERFRANIVVRGGRPWAEDSWKLVRISSSSSSSSSSSQESDMGSERKERKELMLDIVARCARCQVPNVHPDTAQKHRTQPWDTLMKYRRVDEGMKYKPCFGMLSAPRNEGEIRVGMKFEVLEETNQHRYIKGF</sequence>
<dbReference type="Pfam" id="PF03476">
    <property type="entry name" value="MOSC_N"/>
    <property type="match status" value="1"/>
</dbReference>
<dbReference type="GeneID" id="63814008"/>
<evidence type="ECO:0000256" key="2">
    <source>
        <dbReference type="SAM" id="SignalP"/>
    </source>
</evidence>
<comment type="caution">
    <text evidence="4">The sequence shown here is derived from an EMBL/GenBank/DDBJ whole genome shotgun (WGS) entry which is preliminary data.</text>
</comment>
<dbReference type="GO" id="GO:0030170">
    <property type="term" value="F:pyridoxal phosphate binding"/>
    <property type="evidence" value="ECO:0007669"/>
    <property type="project" value="InterPro"/>
</dbReference>
<name>A0A2T5LWH8_9EURO</name>
<accession>A0A2T5LWH8</accession>
<dbReference type="EMBL" id="MSFN02000004">
    <property type="protein sequence ID" value="PTU20642.1"/>
    <property type="molecule type" value="Genomic_DNA"/>
</dbReference>
<keyword evidence="2" id="KW-0732">Signal</keyword>
<dbReference type="RefSeq" id="XP_040752034.1">
    <property type="nucleotide sequence ID" value="XM_040897126.1"/>
</dbReference>
<organism evidence="4 5">
    <name type="scientific">Aspergillus ochraceoroseus IBT 24754</name>
    <dbReference type="NCBI Taxonomy" id="1392256"/>
    <lineage>
        <taxon>Eukaryota</taxon>
        <taxon>Fungi</taxon>
        <taxon>Dikarya</taxon>
        <taxon>Ascomycota</taxon>
        <taxon>Pezizomycotina</taxon>
        <taxon>Eurotiomycetes</taxon>
        <taxon>Eurotiomycetidae</taxon>
        <taxon>Eurotiales</taxon>
        <taxon>Aspergillaceae</taxon>
        <taxon>Aspergillus</taxon>
        <taxon>Aspergillus subgen. Nidulantes</taxon>
    </lineage>
</organism>
<dbReference type="InterPro" id="IPR011037">
    <property type="entry name" value="Pyrv_Knase-like_insert_dom_sf"/>
</dbReference>
<dbReference type="GO" id="GO:0003824">
    <property type="term" value="F:catalytic activity"/>
    <property type="evidence" value="ECO:0007669"/>
    <property type="project" value="InterPro"/>
</dbReference>
<evidence type="ECO:0000259" key="3">
    <source>
        <dbReference type="PROSITE" id="PS51340"/>
    </source>
</evidence>
<dbReference type="VEuPathDB" id="FungiDB:P175DRAFT_0501263"/>
<feature type="region of interest" description="Disordered" evidence="1">
    <location>
        <begin position="281"/>
        <end position="302"/>
    </location>
</feature>
<dbReference type="AlphaFoldDB" id="A0A2T5LWH8"/>
<dbReference type="Pfam" id="PF03473">
    <property type="entry name" value="MOSC"/>
    <property type="match status" value="1"/>
</dbReference>
<feature type="chain" id="PRO_5015729043" description="MOSC domain-containing protein" evidence="2">
    <location>
        <begin position="21"/>
        <end position="387"/>
    </location>
</feature>
<proteinExistence type="predicted"/>
<dbReference type="InterPro" id="IPR005303">
    <property type="entry name" value="MOCOS_middle"/>
</dbReference>
<dbReference type="SUPFAM" id="SSF50800">
    <property type="entry name" value="PK beta-barrel domain-like"/>
    <property type="match status" value="1"/>
</dbReference>
<dbReference type="OrthoDB" id="17255at2759"/>
<evidence type="ECO:0000313" key="4">
    <source>
        <dbReference type="EMBL" id="PTU20642.1"/>
    </source>
</evidence>
<reference evidence="4 5" key="1">
    <citation type="journal article" date="2018" name="Proc. Natl. Acad. Sci. U.S.A.">
        <title>Linking secondary metabolites to gene clusters through genome sequencing of six diverse Aspergillus species.</title>
        <authorList>
            <person name="Kaerboelling I."/>
            <person name="Vesth T.C."/>
            <person name="Frisvad J.C."/>
            <person name="Nybo J.L."/>
            <person name="Theobald S."/>
            <person name="Kuo A."/>
            <person name="Bowyer P."/>
            <person name="Matsuda Y."/>
            <person name="Mondo S."/>
            <person name="Lyhne E.K."/>
            <person name="Kogle M.E."/>
            <person name="Clum A."/>
            <person name="Lipzen A."/>
            <person name="Salamov A."/>
            <person name="Ngan C.Y."/>
            <person name="Daum C."/>
            <person name="Chiniquy J."/>
            <person name="Barry K."/>
            <person name="LaButti K."/>
            <person name="Haridas S."/>
            <person name="Simmons B.A."/>
            <person name="Magnuson J.K."/>
            <person name="Mortensen U.H."/>
            <person name="Larsen T.O."/>
            <person name="Grigoriev I.V."/>
            <person name="Baker S.E."/>
            <person name="Andersen M.R."/>
        </authorList>
    </citation>
    <scope>NUCLEOTIDE SEQUENCE [LARGE SCALE GENOMIC DNA]</scope>
    <source>
        <strain evidence="4 5">IBT 24754</strain>
    </source>
</reference>
<evidence type="ECO:0000256" key="1">
    <source>
        <dbReference type="SAM" id="MobiDB-lite"/>
    </source>
</evidence>
<dbReference type="PANTHER" id="PTHR14237">
    <property type="entry name" value="MOLYBDOPTERIN COFACTOR SULFURASE MOSC"/>
    <property type="match status" value="1"/>
</dbReference>
<feature type="compositionally biased region" description="Low complexity" evidence="1">
    <location>
        <begin position="281"/>
        <end position="291"/>
    </location>
</feature>
<dbReference type="SUPFAM" id="SSF141673">
    <property type="entry name" value="MOSC N-terminal domain-like"/>
    <property type="match status" value="1"/>
</dbReference>
<dbReference type="Proteomes" id="UP000244073">
    <property type="component" value="Unassembled WGS sequence"/>
</dbReference>
<dbReference type="PANTHER" id="PTHR14237:SF19">
    <property type="entry name" value="MITOCHONDRIAL AMIDOXIME REDUCING COMPONENT 1"/>
    <property type="match status" value="1"/>
</dbReference>
<dbReference type="GO" id="GO:0030151">
    <property type="term" value="F:molybdenum ion binding"/>
    <property type="evidence" value="ECO:0007669"/>
    <property type="project" value="InterPro"/>
</dbReference>
<evidence type="ECO:0000313" key="5">
    <source>
        <dbReference type="Proteomes" id="UP000244073"/>
    </source>
</evidence>
<protein>
    <recommendedName>
        <fullName evidence="3">MOSC domain-containing protein</fullName>
    </recommendedName>
</protein>
<dbReference type="InterPro" id="IPR005302">
    <property type="entry name" value="MoCF_Sase_C"/>
</dbReference>